<accession>A0A8B8TWL6</accession>
<evidence type="ECO:0000256" key="1">
    <source>
        <dbReference type="SAM" id="MobiDB-lite"/>
    </source>
</evidence>
<reference evidence="3" key="1">
    <citation type="submission" date="2025-08" db="UniProtKB">
        <authorList>
            <consortium name="RefSeq"/>
        </authorList>
    </citation>
    <scope>IDENTIFICATION</scope>
    <source>
        <tissue evidence="3">Ear skin</tissue>
    </source>
</reference>
<proteinExistence type="predicted"/>
<dbReference type="RefSeq" id="XP_032346696.1">
    <property type="nucleotide sequence ID" value="XM_032490805.1"/>
</dbReference>
<dbReference type="Proteomes" id="UP000694856">
    <property type="component" value="Chromosome 11"/>
</dbReference>
<gene>
    <name evidence="3" type="primary">LOC116666976</name>
</gene>
<sequence>MLWAGVPFPPEMYRGPPSPGRAVQASARTPAPRVRTFTSRRPPGRALGGGGRLPGLQAGSSNSGEKDLQNDSSRSLPNENDHHRKEVNITFINRHCIEEIDTSSSRFGRNYMEVCFPRI</sequence>
<protein>
    <submittedName>
        <fullName evidence="3">Uncharacterized protein LOC116666976 isoform X3</fullName>
    </submittedName>
</protein>
<evidence type="ECO:0000313" key="2">
    <source>
        <dbReference type="Proteomes" id="UP000694856"/>
    </source>
</evidence>
<organism evidence="2 3">
    <name type="scientific">Camelus ferus</name>
    <name type="common">Wild bactrian camel</name>
    <name type="synonym">Camelus bactrianus ferus</name>
    <dbReference type="NCBI Taxonomy" id="419612"/>
    <lineage>
        <taxon>Eukaryota</taxon>
        <taxon>Metazoa</taxon>
        <taxon>Chordata</taxon>
        <taxon>Craniata</taxon>
        <taxon>Vertebrata</taxon>
        <taxon>Euteleostomi</taxon>
        <taxon>Mammalia</taxon>
        <taxon>Eutheria</taxon>
        <taxon>Laurasiatheria</taxon>
        <taxon>Artiodactyla</taxon>
        <taxon>Tylopoda</taxon>
        <taxon>Camelidae</taxon>
        <taxon>Camelus</taxon>
    </lineage>
</organism>
<name>A0A8B8TWL6_CAMFR</name>
<dbReference type="GeneID" id="116666976"/>
<dbReference type="AlphaFoldDB" id="A0A8B8TWL6"/>
<feature type="region of interest" description="Disordered" evidence="1">
    <location>
        <begin position="1"/>
        <end position="88"/>
    </location>
</feature>
<evidence type="ECO:0000313" key="3">
    <source>
        <dbReference type="RefSeq" id="XP_032346696.1"/>
    </source>
</evidence>
<keyword evidence="2" id="KW-1185">Reference proteome</keyword>